<accession>A0A814Z9D5</accession>
<feature type="compositionally biased region" description="Basic and acidic residues" evidence="4">
    <location>
        <begin position="161"/>
        <end position="172"/>
    </location>
</feature>
<dbReference type="GO" id="GO:0006915">
    <property type="term" value="P:apoptotic process"/>
    <property type="evidence" value="ECO:0007669"/>
    <property type="project" value="TreeGrafter"/>
</dbReference>
<proteinExistence type="predicted"/>
<dbReference type="InterPro" id="IPR043596">
    <property type="entry name" value="CFAP53/TCHP"/>
</dbReference>
<evidence type="ECO:0000256" key="4">
    <source>
        <dbReference type="SAM" id="MobiDB-lite"/>
    </source>
</evidence>
<evidence type="ECO:0000256" key="2">
    <source>
        <dbReference type="ARBA" id="ARBA00022490"/>
    </source>
</evidence>
<feature type="region of interest" description="Disordered" evidence="4">
    <location>
        <begin position="161"/>
        <end position="235"/>
    </location>
</feature>
<evidence type="ECO:0000256" key="3">
    <source>
        <dbReference type="ARBA" id="ARBA00023212"/>
    </source>
</evidence>
<comment type="caution">
    <text evidence="5">The sequence shown here is derived from an EMBL/GenBank/DDBJ whole genome shotgun (WGS) entry which is preliminary data.</text>
</comment>
<feature type="compositionally biased region" description="Polar residues" evidence="4">
    <location>
        <begin position="211"/>
        <end position="222"/>
    </location>
</feature>
<dbReference type="PANTHER" id="PTHR31183">
    <property type="entry name" value="TRICHOPLEIN KERATIN FILAMENT-BINDING PROTEIN FAMILY MEMBER"/>
    <property type="match status" value="1"/>
</dbReference>
<gene>
    <name evidence="5" type="ORF">SEV965_LOCUS23160</name>
</gene>
<sequence>MKRFIAILHPLLRQHKIKFHKRSKEIQEHLELDMKILESIAHVDNENYLKQSEQREPLRQNALNMLKQFQQQMKFEKEKEQELDGMFPEEIAKQWSRREQEWNREKESREKLIRQIIDKRHEQIMEKLQILKEQQQEIYERQRILIDDMQQARKYDLIEQQKQAKEREEKKQNSSRQISILEQERTHSRLELEKQDTMKSEDKKQMHDSVQKPQASITTTTVEPKFYGRRRVNWN</sequence>
<evidence type="ECO:0000313" key="6">
    <source>
        <dbReference type="Proteomes" id="UP000663889"/>
    </source>
</evidence>
<evidence type="ECO:0000256" key="1">
    <source>
        <dbReference type="ARBA" id="ARBA00004245"/>
    </source>
</evidence>
<protein>
    <submittedName>
        <fullName evidence="5">Uncharacterized protein</fullName>
    </submittedName>
</protein>
<dbReference type="EMBL" id="CAJNOU010001687">
    <property type="protein sequence ID" value="CAF1239842.1"/>
    <property type="molecule type" value="Genomic_DNA"/>
</dbReference>
<comment type="subcellular location">
    <subcellularLocation>
        <location evidence="1">Cytoplasm</location>
        <location evidence="1">Cytoskeleton</location>
    </subcellularLocation>
</comment>
<organism evidence="5 6">
    <name type="scientific">Rotaria sordida</name>
    <dbReference type="NCBI Taxonomy" id="392033"/>
    <lineage>
        <taxon>Eukaryota</taxon>
        <taxon>Metazoa</taxon>
        <taxon>Spiralia</taxon>
        <taxon>Gnathifera</taxon>
        <taxon>Rotifera</taxon>
        <taxon>Eurotatoria</taxon>
        <taxon>Bdelloidea</taxon>
        <taxon>Philodinida</taxon>
        <taxon>Philodinidae</taxon>
        <taxon>Rotaria</taxon>
    </lineage>
</organism>
<dbReference type="GO" id="GO:0045095">
    <property type="term" value="C:keratin filament"/>
    <property type="evidence" value="ECO:0007669"/>
    <property type="project" value="TreeGrafter"/>
</dbReference>
<keyword evidence="3" id="KW-0206">Cytoskeleton</keyword>
<evidence type="ECO:0000313" key="5">
    <source>
        <dbReference type="EMBL" id="CAF1239842.1"/>
    </source>
</evidence>
<feature type="compositionally biased region" description="Basic and acidic residues" evidence="4">
    <location>
        <begin position="182"/>
        <end position="210"/>
    </location>
</feature>
<dbReference type="Proteomes" id="UP000663889">
    <property type="component" value="Unassembled WGS sequence"/>
</dbReference>
<dbReference type="PANTHER" id="PTHR31183:SF2">
    <property type="entry name" value="TRICHOPLEIN KERATIN FILAMENT-BINDING PROTEIN"/>
    <property type="match status" value="1"/>
</dbReference>
<name>A0A814Z9D5_9BILA</name>
<keyword evidence="2" id="KW-0963">Cytoplasm</keyword>
<reference evidence="5" key="1">
    <citation type="submission" date="2021-02" db="EMBL/GenBank/DDBJ databases">
        <authorList>
            <person name="Nowell W R."/>
        </authorList>
    </citation>
    <scope>NUCLEOTIDE SEQUENCE</scope>
</reference>
<dbReference type="AlphaFoldDB" id="A0A814Z9D5"/>